<keyword evidence="6" id="KW-0418">Kinase</keyword>
<dbReference type="InterPro" id="IPR027417">
    <property type="entry name" value="P-loop_NTPase"/>
</dbReference>
<dbReference type="EMBL" id="CP012333">
    <property type="protein sequence ID" value="AKU99134.1"/>
    <property type="molecule type" value="Genomic_DNA"/>
</dbReference>
<dbReference type="SUPFAM" id="SSF56112">
    <property type="entry name" value="Protein kinase-like (PK-like)"/>
    <property type="match status" value="1"/>
</dbReference>
<evidence type="ECO:0000256" key="3">
    <source>
        <dbReference type="ARBA" id="ARBA00022553"/>
    </source>
</evidence>
<sequence>MAPIPGFELGEKVYESQRTVVYRARQLHTDRPTILKVLKSEEPRSEEFARYRREYEITSRLEREHVVRAFQFDVVQHRPVIAFEDIGAITLSQLMPSLRFQLCELLELAVAIADGICEIHAADVIHKDIHPSNIVLVPRTRRLQIIDFDIASILTRERARMVSPDVIEGTLAYVSPEQTGRMNRLIDCRTDYYSFGVTLYELLTGKVPFVGEDALSLVHQHLTRIPARLDELDPRIPAPVGAIVAKLLAKAPEERYQSAWGIKADLERCLDDLHAHDRVEPFPLGMHDVPRQLRISQKLYGRERELTQLLDAFEVARSGGRELVLVAGYSGIGKTRLVQELFKPLTAGRGLFVSGKFDQLRKNIPYSALAQGLQELVRQLLGESESSLKGWRERLAEALGPNGGVVADVIPEIELIIGPQRRVAELSPPEAQNRFHLTFKSFLRVFYRPEHPLVVFLDDLQWADGATLKLLEVLVNDDDTQHLLLVGSYRDNEVGAGHPLLATRNDLRKRGAPLREVSLAPLQVEHLAELIGDTLHCDANTAMPLASLVEHKTAGNPFFVGQFLDMLHQEGLLAFRGGAHGELPRWRWEMASIEQANITDNVAELMLGRLRSLPRRTVDALELAACLGNRFDLVTLGLIHQRSTAETDADLLPAVREGLIFPVSALSMPDHQDVAGPPVFAQYRFLHDRVQQASYSMIDAAKRPGLHLRIGRLLLAQSLAPNRPEMLFEIVDHLNAGRALVQRLDERLEIARLNLEAARKARRATAYGAALRFAKNGMDVFGGDWTDQYALTLALHNERAELEYLNGNHRRSREMLETILAHARDLDRAEAYAQLVTHQTVLGENEEAMDSAAKALAVLGIQFPTEEALQSALDAELEEVDRRLEGRSVRSLIDLPSMGDPRIVVAMKVLMTVHTAIYFANHYRLYCWVLARMTNLSMQFGNAPESAKGYASFGNTLAANLGRYEMGYEFGLLGLDLAGKYGDESLECKVCLILSMFLNHWVEHVVAADVFDERGRRAGMASGELQFVGYILFYGRTANRFHRGEELGQLLSDVREYLSFTRKNEQNVATDSLLGALLVMSNLVGATGDARSFDIEELTEADYLGTCRDNHSLSAICFYETAKALALYLHGDSTGALRSLEAAAPLLGVLKGVLTEAEHRFLHSLVLADISNGADAAERSVMRASMEKNQQSMRIWAEHCPANFLHQVLLIDAELARLDGDAGRAMTLYDRAISAAEAGGFVQNRAIGNELAGRFWMAQGKPEFARHYQRQAVLGFRAWGARHKHLALESSHPEVVAPRASSRTTSSALDLASVLKACQAISGEIVLDRLLDRLLRVVLESAGAQRGVVVLSRDGNARIVASITAGGEAPMLFDEPLEESTKLPVVLVQYVWRTHTPVVLRDAAREGMFTNAPYVRAARPRSVSGLPILHGGELTGVLYIENDRAAGVFSSDRVELLELLAAQAAIALQNAMLLERERAARTLAEDAEQRAAFLAKASKLLTESLDYEEVMRRLARLIVSELADWCVIDVKEGDRVRRLVGEHTDPAKHVLLEELCRKYPCKLESTAPAAEVMRTGEVLLLPELTDEILRTRCTNDEHAKLIVGLGTRSLVAVPLVLRGRMLGAITLGSASPEHRYGPAHLSLIREIADRAAIAIENAHLFQQTQRAVQLREEFLMVASHELRTPLTPIKIQNQILKRLVESIPKEALPKRDAVLAAAERSLDSIESLERLSRNLLDVSRIGAGTFRPQREELDLSRLVRDMLEGYAPMCKSLGCEVHLRADHPVQGSWDRAMLEQLVGNLVTNAMKFGAGKPIDIEVETTEGGGEAQLVVRDHGIGIAKEDQTRIGARFERACSARNYGGLGLGLYIVREVVLSHRGSVRVESEPGHGASFIVALPPQ</sequence>
<dbReference type="InterPro" id="IPR004358">
    <property type="entry name" value="Sig_transdc_His_kin-like_C"/>
</dbReference>
<dbReference type="InterPro" id="IPR053159">
    <property type="entry name" value="Hybrid_Histidine_Kinase"/>
</dbReference>
<gene>
    <name evidence="6" type="ORF">AKJ09_05798</name>
</gene>
<dbReference type="InterPro" id="IPR041664">
    <property type="entry name" value="AAA_16"/>
</dbReference>
<dbReference type="Gene3D" id="1.10.510.10">
    <property type="entry name" value="Transferase(Phosphotransferase) domain 1"/>
    <property type="match status" value="1"/>
</dbReference>
<evidence type="ECO:0000256" key="2">
    <source>
        <dbReference type="ARBA" id="ARBA00012438"/>
    </source>
</evidence>
<dbReference type="SUPFAM" id="SSF55874">
    <property type="entry name" value="ATPase domain of HSP90 chaperone/DNA topoisomerase II/histidine kinase"/>
    <property type="match status" value="1"/>
</dbReference>
<feature type="domain" description="Histidine kinase" evidence="5">
    <location>
        <begin position="1677"/>
        <end position="1899"/>
    </location>
</feature>
<comment type="catalytic activity">
    <reaction evidence="1">
        <text>ATP + protein L-histidine = ADP + protein N-phospho-L-histidine.</text>
        <dbReference type="EC" id="2.7.13.3"/>
    </reaction>
</comment>
<dbReference type="Gene3D" id="3.30.450.40">
    <property type="match status" value="2"/>
</dbReference>
<dbReference type="Gene3D" id="3.30.200.20">
    <property type="entry name" value="Phosphorylase Kinase, domain 1"/>
    <property type="match status" value="1"/>
</dbReference>
<dbReference type="GO" id="GO:0000155">
    <property type="term" value="F:phosphorelay sensor kinase activity"/>
    <property type="evidence" value="ECO:0007669"/>
    <property type="project" value="InterPro"/>
</dbReference>
<evidence type="ECO:0000313" key="7">
    <source>
        <dbReference type="Proteomes" id="UP000064967"/>
    </source>
</evidence>
<dbReference type="Pfam" id="PF00069">
    <property type="entry name" value="Pkinase"/>
    <property type="match status" value="1"/>
</dbReference>
<organism evidence="6 7">
    <name type="scientific">Labilithrix luteola</name>
    <dbReference type="NCBI Taxonomy" id="1391654"/>
    <lineage>
        <taxon>Bacteria</taxon>
        <taxon>Pseudomonadati</taxon>
        <taxon>Myxococcota</taxon>
        <taxon>Polyangia</taxon>
        <taxon>Polyangiales</taxon>
        <taxon>Labilitrichaceae</taxon>
        <taxon>Labilithrix</taxon>
    </lineage>
</organism>
<protein>
    <recommendedName>
        <fullName evidence="2">histidine kinase</fullName>
        <ecNumber evidence="2">2.7.13.3</ecNumber>
    </recommendedName>
</protein>
<dbReference type="GO" id="GO:0005524">
    <property type="term" value="F:ATP binding"/>
    <property type="evidence" value="ECO:0007669"/>
    <property type="project" value="InterPro"/>
</dbReference>
<evidence type="ECO:0000259" key="5">
    <source>
        <dbReference type="PROSITE" id="PS50109"/>
    </source>
</evidence>
<dbReference type="Pfam" id="PF01590">
    <property type="entry name" value="GAF"/>
    <property type="match status" value="2"/>
</dbReference>
<dbReference type="Gene3D" id="1.10.287.130">
    <property type="match status" value="1"/>
</dbReference>
<dbReference type="Pfam" id="PF13191">
    <property type="entry name" value="AAA_16"/>
    <property type="match status" value="1"/>
</dbReference>
<dbReference type="Gene3D" id="3.40.50.300">
    <property type="entry name" value="P-loop containing nucleotide triphosphate hydrolases"/>
    <property type="match status" value="1"/>
</dbReference>
<dbReference type="InterPro" id="IPR036890">
    <property type="entry name" value="HATPase_C_sf"/>
</dbReference>
<dbReference type="KEGG" id="llu:AKJ09_05798"/>
<dbReference type="InterPro" id="IPR011009">
    <property type="entry name" value="Kinase-like_dom_sf"/>
</dbReference>
<evidence type="ECO:0000259" key="4">
    <source>
        <dbReference type="PROSITE" id="PS50011"/>
    </source>
</evidence>
<proteinExistence type="predicted"/>
<reference evidence="6 7" key="1">
    <citation type="submission" date="2015-08" db="EMBL/GenBank/DDBJ databases">
        <authorList>
            <person name="Babu N.S."/>
            <person name="Beckwith C.J."/>
            <person name="Beseler K.G."/>
            <person name="Brison A."/>
            <person name="Carone J.V."/>
            <person name="Caskin T.P."/>
            <person name="Diamond M."/>
            <person name="Durham M.E."/>
            <person name="Foxe J.M."/>
            <person name="Go M."/>
            <person name="Henderson B.A."/>
            <person name="Jones I.B."/>
            <person name="McGettigan J.A."/>
            <person name="Micheletti S.J."/>
            <person name="Nasrallah M.E."/>
            <person name="Ortiz D."/>
            <person name="Piller C.R."/>
            <person name="Privatt S.R."/>
            <person name="Schneider S.L."/>
            <person name="Sharp S."/>
            <person name="Smith T.C."/>
            <person name="Stanton J.D."/>
            <person name="Ullery H.E."/>
            <person name="Wilson R.J."/>
            <person name="Serrano M.G."/>
            <person name="Buck G."/>
            <person name="Lee V."/>
            <person name="Wang Y."/>
            <person name="Carvalho R."/>
            <person name="Voegtly L."/>
            <person name="Shi R."/>
            <person name="Duckworth R."/>
            <person name="Johnson A."/>
            <person name="Loviza R."/>
            <person name="Walstead R."/>
            <person name="Shah Z."/>
            <person name="Kiflezghi M."/>
            <person name="Wade K."/>
            <person name="Ball S.L."/>
            <person name="Bradley K.W."/>
            <person name="Asai D.J."/>
            <person name="Bowman C.A."/>
            <person name="Russell D.A."/>
            <person name="Pope W.H."/>
            <person name="Jacobs-Sera D."/>
            <person name="Hendrix R.W."/>
            <person name="Hatfull G.F."/>
        </authorList>
    </citation>
    <scope>NUCLEOTIDE SEQUENCE [LARGE SCALE GENOMIC DNA]</scope>
    <source>
        <strain evidence="6 7">DSM 27648</strain>
    </source>
</reference>
<accession>A0A0K1Q150</accession>
<dbReference type="InterPro" id="IPR000719">
    <property type="entry name" value="Prot_kinase_dom"/>
</dbReference>
<dbReference type="STRING" id="1391654.AKJ09_05798"/>
<dbReference type="CDD" id="cd00082">
    <property type="entry name" value="HisKA"/>
    <property type="match status" value="1"/>
</dbReference>
<dbReference type="RefSeq" id="WP_146650437.1">
    <property type="nucleotide sequence ID" value="NZ_CP012333.1"/>
</dbReference>
<evidence type="ECO:0000313" key="6">
    <source>
        <dbReference type="EMBL" id="AKU99134.1"/>
    </source>
</evidence>
<keyword evidence="3" id="KW-0597">Phosphoprotein</keyword>
<dbReference type="PANTHER" id="PTHR43642:SF1">
    <property type="entry name" value="HYBRID SIGNAL TRANSDUCTION HISTIDINE KINASE G"/>
    <property type="match status" value="1"/>
</dbReference>
<dbReference type="InterPro" id="IPR003661">
    <property type="entry name" value="HisK_dim/P_dom"/>
</dbReference>
<dbReference type="InterPro" id="IPR029016">
    <property type="entry name" value="GAF-like_dom_sf"/>
</dbReference>
<dbReference type="Pfam" id="PF00512">
    <property type="entry name" value="HisKA"/>
    <property type="match status" value="1"/>
</dbReference>
<dbReference type="InterPro" id="IPR005467">
    <property type="entry name" value="His_kinase_dom"/>
</dbReference>
<dbReference type="PANTHER" id="PTHR43642">
    <property type="entry name" value="HYBRID SIGNAL TRANSDUCTION HISTIDINE KINASE G"/>
    <property type="match status" value="1"/>
</dbReference>
<dbReference type="Gene3D" id="3.30.565.10">
    <property type="entry name" value="Histidine kinase-like ATPase, C-terminal domain"/>
    <property type="match status" value="1"/>
</dbReference>
<dbReference type="EC" id="2.7.13.3" evidence="2"/>
<dbReference type="PRINTS" id="PR00344">
    <property type="entry name" value="BCTRLSENSOR"/>
</dbReference>
<dbReference type="SMART" id="SM00065">
    <property type="entry name" value="GAF"/>
    <property type="match status" value="2"/>
</dbReference>
<dbReference type="InterPro" id="IPR003594">
    <property type="entry name" value="HATPase_dom"/>
</dbReference>
<keyword evidence="7" id="KW-1185">Reference proteome</keyword>
<dbReference type="OrthoDB" id="5476122at2"/>
<dbReference type="PROSITE" id="PS50011">
    <property type="entry name" value="PROTEIN_KINASE_DOM"/>
    <property type="match status" value="1"/>
</dbReference>
<dbReference type="SMART" id="SM00387">
    <property type="entry name" value="HATPase_c"/>
    <property type="match status" value="1"/>
</dbReference>
<dbReference type="Pfam" id="PF02518">
    <property type="entry name" value="HATPase_c"/>
    <property type="match status" value="1"/>
</dbReference>
<keyword evidence="6" id="KW-0808">Transferase</keyword>
<dbReference type="InterPro" id="IPR036097">
    <property type="entry name" value="HisK_dim/P_sf"/>
</dbReference>
<dbReference type="SUPFAM" id="SSF52540">
    <property type="entry name" value="P-loop containing nucleoside triphosphate hydrolases"/>
    <property type="match status" value="1"/>
</dbReference>
<name>A0A0K1Q150_9BACT</name>
<feature type="domain" description="Protein kinase" evidence="4">
    <location>
        <begin position="7"/>
        <end position="279"/>
    </location>
</feature>
<dbReference type="SMART" id="SM00388">
    <property type="entry name" value="HisKA"/>
    <property type="match status" value="1"/>
</dbReference>
<dbReference type="PROSITE" id="PS50109">
    <property type="entry name" value="HIS_KIN"/>
    <property type="match status" value="1"/>
</dbReference>
<evidence type="ECO:0000256" key="1">
    <source>
        <dbReference type="ARBA" id="ARBA00000085"/>
    </source>
</evidence>
<dbReference type="PATRIC" id="fig|1391654.3.peg.5878"/>
<dbReference type="Proteomes" id="UP000064967">
    <property type="component" value="Chromosome"/>
</dbReference>
<dbReference type="InterPro" id="IPR003018">
    <property type="entry name" value="GAF"/>
</dbReference>
<dbReference type="SUPFAM" id="SSF55781">
    <property type="entry name" value="GAF domain-like"/>
    <property type="match status" value="2"/>
</dbReference>
<dbReference type="SUPFAM" id="SSF47384">
    <property type="entry name" value="Homodimeric domain of signal transducing histidine kinase"/>
    <property type="match status" value="1"/>
</dbReference>
<dbReference type="CDD" id="cd14014">
    <property type="entry name" value="STKc_PknB_like"/>
    <property type="match status" value="1"/>
</dbReference>